<dbReference type="PANTHER" id="PTHR33505">
    <property type="entry name" value="ZGC:162634"/>
    <property type="match status" value="1"/>
</dbReference>
<sequence length="66" mass="7445">MAFDKQLLDILACPVCKGKLLLPKEQSELICRFDRLAYPIKDNIPVLLDTEARELSLDELESLKGA</sequence>
<accession>A0AAW8R0M1</accession>
<gene>
    <name evidence="2" type="ORF">RM544_04300</name>
</gene>
<dbReference type="Pfam" id="PF03966">
    <property type="entry name" value="Trm112p"/>
    <property type="match status" value="1"/>
</dbReference>
<organism evidence="2 3">
    <name type="scientific">Brumicola blandensis</name>
    <dbReference type="NCBI Taxonomy" id="3075611"/>
    <lineage>
        <taxon>Bacteria</taxon>
        <taxon>Pseudomonadati</taxon>
        <taxon>Pseudomonadota</taxon>
        <taxon>Gammaproteobacteria</taxon>
        <taxon>Alteromonadales</taxon>
        <taxon>Alteromonadaceae</taxon>
        <taxon>Brumicola</taxon>
    </lineage>
</organism>
<dbReference type="RefSeq" id="WP_311360526.1">
    <property type="nucleotide sequence ID" value="NZ_JAVRIE010000001.1"/>
</dbReference>
<evidence type="ECO:0000256" key="1">
    <source>
        <dbReference type="HAMAP-Rule" id="MF_01187"/>
    </source>
</evidence>
<name>A0AAW8R0M1_9ALTE</name>
<dbReference type="PANTHER" id="PTHR33505:SF4">
    <property type="entry name" value="PROTEIN PREY, MITOCHONDRIAL"/>
    <property type="match status" value="1"/>
</dbReference>
<proteinExistence type="inferred from homology"/>
<dbReference type="Gene3D" id="2.20.25.10">
    <property type="match status" value="1"/>
</dbReference>
<reference evidence="2 3" key="1">
    <citation type="submission" date="2023-09" db="EMBL/GenBank/DDBJ databases">
        <authorList>
            <person name="Rey-Velasco X."/>
        </authorList>
    </citation>
    <scope>NUCLEOTIDE SEQUENCE [LARGE SCALE GENOMIC DNA]</scope>
    <source>
        <strain evidence="2 3">W409</strain>
    </source>
</reference>
<comment type="caution">
    <text evidence="2">The sequence shown here is derived from an EMBL/GenBank/DDBJ whole genome shotgun (WGS) entry which is preliminary data.</text>
</comment>
<evidence type="ECO:0000313" key="3">
    <source>
        <dbReference type="Proteomes" id="UP001249020"/>
    </source>
</evidence>
<dbReference type="Proteomes" id="UP001249020">
    <property type="component" value="Unassembled WGS sequence"/>
</dbReference>
<dbReference type="InterPro" id="IPR005651">
    <property type="entry name" value="Trm112-like"/>
</dbReference>
<keyword evidence="3" id="KW-1185">Reference proteome</keyword>
<comment type="similarity">
    <text evidence="1">Belongs to the UPF0434 family.</text>
</comment>
<dbReference type="GO" id="GO:0005829">
    <property type="term" value="C:cytosol"/>
    <property type="evidence" value="ECO:0007669"/>
    <property type="project" value="TreeGrafter"/>
</dbReference>
<dbReference type="SUPFAM" id="SSF158997">
    <property type="entry name" value="Trm112p-like"/>
    <property type="match status" value="1"/>
</dbReference>
<dbReference type="FunFam" id="2.20.25.10:FF:000002">
    <property type="entry name" value="UPF0434 protein YcaR"/>
    <property type="match status" value="1"/>
</dbReference>
<protein>
    <recommendedName>
        <fullName evidence="1">UPF0434 protein RM544_04300</fullName>
    </recommendedName>
</protein>
<dbReference type="HAMAP" id="MF_01187">
    <property type="entry name" value="UPF0434"/>
    <property type="match status" value="1"/>
</dbReference>
<evidence type="ECO:0000313" key="2">
    <source>
        <dbReference type="EMBL" id="MDT0581751.1"/>
    </source>
</evidence>
<dbReference type="AlphaFoldDB" id="A0AAW8R0M1"/>
<dbReference type="EMBL" id="JAVRIE010000001">
    <property type="protein sequence ID" value="MDT0581751.1"/>
    <property type="molecule type" value="Genomic_DNA"/>
</dbReference>